<sequence>MTQGQIKRLLEFFIIGIVFGVAEDVLAVLIATDAQLSFDLVVVVVVIAIPFAIISELIVDHPKFLHFDVISMRISSSILGHESIQNKNPPGNFQKETAPWPHHQYYCDICNIEFETGALLREHLDHQHPGVHIHWYIHANKASQ</sequence>
<evidence type="ECO:0000313" key="4">
    <source>
        <dbReference type="Proteomes" id="UP000219689"/>
    </source>
</evidence>
<feature type="domain" description="C2H2-type" evidence="2">
    <location>
        <begin position="105"/>
        <end position="133"/>
    </location>
</feature>
<dbReference type="OrthoDB" id="9625at2157"/>
<accession>A0A2A5QUR5</accession>
<gene>
    <name evidence="3" type="ORF">CP557_08680</name>
</gene>
<organism evidence="3 4">
    <name type="scientific">Natrinema ejinorense</name>
    <dbReference type="NCBI Taxonomy" id="373386"/>
    <lineage>
        <taxon>Archaea</taxon>
        <taxon>Methanobacteriati</taxon>
        <taxon>Methanobacteriota</taxon>
        <taxon>Stenosarchaea group</taxon>
        <taxon>Halobacteria</taxon>
        <taxon>Halobacteriales</taxon>
        <taxon>Natrialbaceae</taxon>
        <taxon>Natrinema</taxon>
    </lineage>
</organism>
<keyword evidence="1" id="KW-1133">Transmembrane helix</keyword>
<keyword evidence="1" id="KW-0812">Transmembrane</keyword>
<keyword evidence="1" id="KW-0472">Membrane</keyword>
<dbReference type="EMBL" id="NXNI01000001">
    <property type="protein sequence ID" value="PCR90580.1"/>
    <property type="molecule type" value="Genomic_DNA"/>
</dbReference>
<evidence type="ECO:0000259" key="2">
    <source>
        <dbReference type="PROSITE" id="PS50157"/>
    </source>
</evidence>
<dbReference type="InterPro" id="IPR013087">
    <property type="entry name" value="Znf_C2H2_type"/>
</dbReference>
<dbReference type="AlphaFoldDB" id="A0A2A5QUR5"/>
<dbReference type="RefSeq" id="WP_097379530.1">
    <property type="nucleotide sequence ID" value="NZ_NXNI01000001.1"/>
</dbReference>
<protein>
    <recommendedName>
        <fullName evidence="2">C2H2-type domain-containing protein</fullName>
    </recommendedName>
</protein>
<dbReference type="PROSITE" id="PS50157">
    <property type="entry name" value="ZINC_FINGER_C2H2_2"/>
    <property type="match status" value="1"/>
</dbReference>
<evidence type="ECO:0000256" key="1">
    <source>
        <dbReference type="SAM" id="Phobius"/>
    </source>
</evidence>
<comment type="caution">
    <text evidence="3">The sequence shown here is derived from an EMBL/GenBank/DDBJ whole genome shotgun (WGS) entry which is preliminary data.</text>
</comment>
<evidence type="ECO:0000313" key="3">
    <source>
        <dbReference type="EMBL" id="PCR90580.1"/>
    </source>
</evidence>
<feature type="transmembrane region" description="Helical" evidence="1">
    <location>
        <begin position="38"/>
        <end position="59"/>
    </location>
</feature>
<feature type="transmembrane region" description="Helical" evidence="1">
    <location>
        <begin position="12"/>
        <end position="32"/>
    </location>
</feature>
<keyword evidence="4" id="KW-1185">Reference proteome</keyword>
<name>A0A2A5QUR5_9EURY</name>
<dbReference type="Proteomes" id="UP000219689">
    <property type="component" value="Unassembled WGS sequence"/>
</dbReference>
<dbReference type="PROSITE" id="PS00028">
    <property type="entry name" value="ZINC_FINGER_C2H2_1"/>
    <property type="match status" value="1"/>
</dbReference>
<reference evidence="3 4" key="1">
    <citation type="submission" date="2017-09" db="EMBL/GenBank/DDBJ databases">
        <title>Genome sequences of Natrinema ejinorence JCM 13890T.</title>
        <authorList>
            <person name="Roh S.W."/>
            <person name="Kim Y.B."/>
            <person name="Kim J.Y."/>
        </authorList>
    </citation>
    <scope>NUCLEOTIDE SEQUENCE [LARGE SCALE GENOMIC DNA]</scope>
    <source>
        <strain evidence="3 4">JCM 13890</strain>
    </source>
</reference>
<proteinExistence type="predicted"/>